<evidence type="ECO:0000256" key="1">
    <source>
        <dbReference type="SAM" id="MobiDB-lite"/>
    </source>
</evidence>
<accession>A0AAW2T6Q6</accession>
<evidence type="ECO:0000313" key="2">
    <source>
        <dbReference type="EMBL" id="KAL0400197.1"/>
    </source>
</evidence>
<proteinExistence type="predicted"/>
<sequence length="86" mass="9780">MEVDLPIKEKDKRSVQYDEQGNAVPARVQPTKELLSIKLIPREPDKTTRIDSQQRPKLAGRSTPFLQENVDILHGQLMTSWALTLA</sequence>
<dbReference type="EMBL" id="JACGWJ010000009">
    <property type="protein sequence ID" value="KAL0400197.1"/>
    <property type="molecule type" value="Genomic_DNA"/>
</dbReference>
<organism evidence="2">
    <name type="scientific">Sesamum radiatum</name>
    <name type="common">Black benniseed</name>
    <dbReference type="NCBI Taxonomy" id="300843"/>
    <lineage>
        <taxon>Eukaryota</taxon>
        <taxon>Viridiplantae</taxon>
        <taxon>Streptophyta</taxon>
        <taxon>Embryophyta</taxon>
        <taxon>Tracheophyta</taxon>
        <taxon>Spermatophyta</taxon>
        <taxon>Magnoliopsida</taxon>
        <taxon>eudicotyledons</taxon>
        <taxon>Gunneridae</taxon>
        <taxon>Pentapetalae</taxon>
        <taxon>asterids</taxon>
        <taxon>lamiids</taxon>
        <taxon>Lamiales</taxon>
        <taxon>Pedaliaceae</taxon>
        <taxon>Sesamum</taxon>
    </lineage>
</organism>
<dbReference type="AlphaFoldDB" id="A0AAW2T6Q6"/>
<name>A0AAW2T6Q6_SESRA</name>
<comment type="caution">
    <text evidence="2">The sequence shown here is derived from an EMBL/GenBank/DDBJ whole genome shotgun (WGS) entry which is preliminary data.</text>
</comment>
<feature type="region of interest" description="Disordered" evidence="1">
    <location>
        <begin position="1"/>
        <end position="22"/>
    </location>
</feature>
<reference evidence="2" key="2">
    <citation type="journal article" date="2024" name="Plant">
        <title>Genomic evolution and insights into agronomic trait innovations of Sesamum species.</title>
        <authorList>
            <person name="Miao H."/>
            <person name="Wang L."/>
            <person name="Qu L."/>
            <person name="Liu H."/>
            <person name="Sun Y."/>
            <person name="Le M."/>
            <person name="Wang Q."/>
            <person name="Wei S."/>
            <person name="Zheng Y."/>
            <person name="Lin W."/>
            <person name="Duan Y."/>
            <person name="Cao H."/>
            <person name="Xiong S."/>
            <person name="Wang X."/>
            <person name="Wei L."/>
            <person name="Li C."/>
            <person name="Ma Q."/>
            <person name="Ju M."/>
            <person name="Zhao R."/>
            <person name="Li G."/>
            <person name="Mu C."/>
            <person name="Tian Q."/>
            <person name="Mei H."/>
            <person name="Zhang T."/>
            <person name="Gao T."/>
            <person name="Zhang H."/>
        </authorList>
    </citation>
    <scope>NUCLEOTIDE SEQUENCE</scope>
    <source>
        <strain evidence="2">G02</strain>
    </source>
</reference>
<feature type="compositionally biased region" description="Basic and acidic residues" evidence="1">
    <location>
        <begin position="1"/>
        <end position="16"/>
    </location>
</feature>
<gene>
    <name evidence="2" type="ORF">Sradi_2363000</name>
</gene>
<reference evidence="2" key="1">
    <citation type="submission" date="2020-06" db="EMBL/GenBank/DDBJ databases">
        <authorList>
            <person name="Li T."/>
            <person name="Hu X."/>
            <person name="Zhang T."/>
            <person name="Song X."/>
            <person name="Zhang H."/>
            <person name="Dai N."/>
            <person name="Sheng W."/>
            <person name="Hou X."/>
            <person name="Wei L."/>
        </authorList>
    </citation>
    <scope>NUCLEOTIDE SEQUENCE</scope>
    <source>
        <strain evidence="2">G02</strain>
        <tissue evidence="2">Leaf</tissue>
    </source>
</reference>
<protein>
    <submittedName>
        <fullName evidence="2">Uncharacterized protein</fullName>
    </submittedName>
</protein>